<dbReference type="GO" id="GO:0005978">
    <property type="term" value="P:glycogen biosynthetic process"/>
    <property type="evidence" value="ECO:0007669"/>
    <property type="project" value="UniProtKB-KW"/>
</dbReference>
<dbReference type="Pfam" id="PF24894">
    <property type="entry name" value="Hexapep_GlmU"/>
    <property type="match status" value="1"/>
</dbReference>
<proteinExistence type="inferred from homology"/>
<dbReference type="EMBL" id="FUKQ01000010">
    <property type="protein sequence ID" value="SJN20477.1"/>
    <property type="molecule type" value="Genomic_DNA"/>
</dbReference>
<organism evidence="7 8">
    <name type="scientific">Luteococcus japonicus LSP_Lj1</name>
    <dbReference type="NCBI Taxonomy" id="1255658"/>
    <lineage>
        <taxon>Bacteria</taxon>
        <taxon>Bacillati</taxon>
        <taxon>Actinomycetota</taxon>
        <taxon>Actinomycetes</taxon>
        <taxon>Propionibacteriales</taxon>
        <taxon>Propionibacteriaceae</taxon>
        <taxon>Luteococcus</taxon>
    </lineage>
</organism>
<evidence type="ECO:0000259" key="5">
    <source>
        <dbReference type="Pfam" id="PF00483"/>
    </source>
</evidence>
<dbReference type="Pfam" id="PF00483">
    <property type="entry name" value="NTP_transferase"/>
    <property type="match status" value="1"/>
</dbReference>
<dbReference type="Proteomes" id="UP000188342">
    <property type="component" value="Unassembled WGS sequence"/>
</dbReference>
<dbReference type="InterPro" id="IPR011831">
    <property type="entry name" value="ADP-Glc_PPase"/>
</dbReference>
<dbReference type="AlphaFoldDB" id="A0A1R4IKV0"/>
<dbReference type="STRING" id="1255658.FM114_02385"/>
<dbReference type="PANTHER" id="PTHR43523">
    <property type="entry name" value="GLUCOSE-1-PHOSPHATE ADENYLYLTRANSFERASE-RELATED"/>
    <property type="match status" value="1"/>
</dbReference>
<evidence type="ECO:0000313" key="7">
    <source>
        <dbReference type="EMBL" id="SJN20477.1"/>
    </source>
</evidence>
<accession>A0A1R4IKV0</accession>
<keyword evidence="4" id="KW-0320">Glycogen biosynthesis</keyword>
<dbReference type="InterPro" id="IPR011004">
    <property type="entry name" value="Trimer_LpxA-like_sf"/>
</dbReference>
<dbReference type="CDD" id="cd02508">
    <property type="entry name" value="ADP_Glucose_PP"/>
    <property type="match status" value="1"/>
</dbReference>
<protein>
    <submittedName>
        <fullName evidence="7">Glucose-1-phosphate adenylyltransferase</fullName>
        <ecNumber evidence="7">2.7.7.27</ecNumber>
    </submittedName>
</protein>
<dbReference type="EC" id="2.7.7.27" evidence="7"/>
<evidence type="ECO:0000256" key="3">
    <source>
        <dbReference type="ARBA" id="ARBA00022695"/>
    </source>
</evidence>
<sequence length="419" mass="45146">MAMESLAVDTDRVLAIVLAGGKGSRMDVLTQRRAKPTLPFGGVFSLLDICLSNLVNSHVRDVWVVVQYQASSFDPVLAHGRPWDLDRNLGGLRVLPPQQGIGDEEEGMATGNADSLFRIRRLIAQHDPEVVLVLSADHVYSLDHREVLRTHREAGAECTVVTTTIGLEEVGHHTLVDVDEDGRVTGVHHKPDEPHTETIASEVFAYDAKVLVEILDGLRERLGGEAPDGDSGLGDFSEHLLPELVQRGKVVAHELPGYWRDLGRPSAYFRAHQDLLAGDLGILHSRDWPMRTASPQGPAARVHEGAEVLDAMLGNGSEIHGRVERCVIGPDVVVEAGAVVHDAVLMRGVHVRRDARIGWSVLDARCEIGAGARVGAEEAQDATSRLKSEEVTLVGMDAAVAAGAEVPHGSRVEPGTTVS</sequence>
<keyword evidence="3 7" id="KW-0548">Nucleotidyltransferase</keyword>
<feature type="domain" description="Nucleotidyl transferase" evidence="5">
    <location>
        <begin position="15"/>
        <end position="276"/>
    </location>
</feature>
<evidence type="ECO:0000256" key="2">
    <source>
        <dbReference type="ARBA" id="ARBA00022679"/>
    </source>
</evidence>
<dbReference type="InterPro" id="IPR005835">
    <property type="entry name" value="NTP_transferase_dom"/>
</dbReference>
<evidence type="ECO:0000313" key="8">
    <source>
        <dbReference type="Proteomes" id="UP000188342"/>
    </source>
</evidence>
<evidence type="ECO:0000256" key="4">
    <source>
        <dbReference type="ARBA" id="ARBA00023056"/>
    </source>
</evidence>
<dbReference type="InterPro" id="IPR029044">
    <property type="entry name" value="Nucleotide-diphossugar_trans"/>
</dbReference>
<dbReference type="Gene3D" id="3.90.550.10">
    <property type="entry name" value="Spore Coat Polysaccharide Biosynthesis Protein SpsA, Chain A"/>
    <property type="match status" value="1"/>
</dbReference>
<dbReference type="PANTHER" id="PTHR43523:SF2">
    <property type="entry name" value="GLUCOSE-1-PHOSPHATE ADENYLYLTRANSFERASE"/>
    <property type="match status" value="1"/>
</dbReference>
<dbReference type="Gene3D" id="2.160.10.10">
    <property type="entry name" value="Hexapeptide repeat proteins"/>
    <property type="match status" value="1"/>
</dbReference>
<dbReference type="GO" id="GO:0008878">
    <property type="term" value="F:glucose-1-phosphate adenylyltransferase activity"/>
    <property type="evidence" value="ECO:0007669"/>
    <property type="project" value="UniProtKB-EC"/>
</dbReference>
<dbReference type="SUPFAM" id="SSF53448">
    <property type="entry name" value="Nucleotide-diphospho-sugar transferases"/>
    <property type="match status" value="1"/>
</dbReference>
<feature type="domain" description="Glucose-1-phosphate adenylyltransferase/Bifunctional protein GlmU-like C-terminal hexapeptide" evidence="6">
    <location>
        <begin position="305"/>
        <end position="386"/>
    </location>
</feature>
<dbReference type="InterPro" id="IPR056818">
    <property type="entry name" value="GlmU/GlgC-like_hexapep"/>
</dbReference>
<reference evidence="7 8" key="1">
    <citation type="submission" date="2017-02" db="EMBL/GenBank/DDBJ databases">
        <authorList>
            <person name="Peterson S.W."/>
        </authorList>
    </citation>
    <scope>NUCLEOTIDE SEQUENCE [LARGE SCALE GENOMIC DNA]</scope>
    <source>
        <strain evidence="7 8">LSP_Lj1</strain>
    </source>
</reference>
<name>A0A1R4IKV0_9ACTN</name>
<keyword evidence="2 7" id="KW-0808">Transferase</keyword>
<dbReference type="SUPFAM" id="SSF51161">
    <property type="entry name" value="Trimeric LpxA-like enzymes"/>
    <property type="match status" value="1"/>
</dbReference>
<gene>
    <name evidence="7" type="ORF">FM114_02385</name>
</gene>
<comment type="similarity">
    <text evidence="1">Belongs to the bacterial/plant glucose-1-phosphate adenylyltransferase family.</text>
</comment>
<evidence type="ECO:0000256" key="1">
    <source>
        <dbReference type="ARBA" id="ARBA00010443"/>
    </source>
</evidence>
<keyword evidence="8" id="KW-1185">Reference proteome</keyword>
<evidence type="ECO:0000259" key="6">
    <source>
        <dbReference type="Pfam" id="PF24894"/>
    </source>
</evidence>